<accession>A0A804N9X3</accession>
<proteinExistence type="predicted"/>
<feature type="compositionally biased region" description="Basic residues" evidence="1">
    <location>
        <begin position="164"/>
        <end position="180"/>
    </location>
</feature>
<sequence>MHIQVRPAVRVPEQHPGVDDQRDGVGDRGHLRGDLPHLRGGPAGQAQHAGPPGHRRLHLHHRGARLAAGPPRQRPQGLLRPRRHHLLHLHVRLAALHHEAGDQDEERGVHAVPALPGRVPVRHLLVHLRPPRPRPLHYYPERVRELPGPDAAHPVRHLPEKQGPRRAGRQGRGRRRRRGGGGHQEGGRCRGAGRCHDQQGSGRRRRRRQGRQPGVGGQGLFAVWDWEEHPKRGCLSLSVEQIGVGFCGLLRLLLLSSPSLPGGYPKHVVASILILGRCCTLQCSQAVSAKCVFLFHFPPALVLQLRLPAPDFSKKCIKLSEKFIQLRVLCCA</sequence>
<dbReference type="InParanoid" id="A0A804N9X3"/>
<reference evidence="2" key="3">
    <citation type="submission" date="2021-05" db="UniProtKB">
        <authorList>
            <consortium name="EnsemblPlants"/>
        </authorList>
    </citation>
    <scope>IDENTIFICATION</scope>
    <source>
        <strain evidence="2">cv. B73</strain>
    </source>
</reference>
<dbReference type="EnsemblPlants" id="Zm00001eb145750_T001">
    <property type="protein sequence ID" value="Zm00001eb145750_P001"/>
    <property type="gene ID" value="Zm00001eb145750"/>
</dbReference>
<evidence type="ECO:0000256" key="1">
    <source>
        <dbReference type="SAM" id="MobiDB-lite"/>
    </source>
</evidence>
<feature type="region of interest" description="Disordered" evidence="1">
    <location>
        <begin position="144"/>
        <end position="216"/>
    </location>
</feature>
<dbReference type="AlphaFoldDB" id="A0A804N9X3"/>
<reference evidence="3" key="1">
    <citation type="submission" date="2015-12" db="EMBL/GenBank/DDBJ databases">
        <title>Update maize B73 reference genome by single molecule sequencing technologies.</title>
        <authorList>
            <consortium name="Maize Genome Sequencing Project"/>
            <person name="Ware D."/>
        </authorList>
    </citation>
    <scope>NUCLEOTIDE SEQUENCE [LARGE SCALE GENOMIC DNA]</scope>
    <source>
        <strain evidence="3">cv. B73</strain>
    </source>
</reference>
<feature type="region of interest" description="Disordered" evidence="1">
    <location>
        <begin position="1"/>
        <end position="56"/>
    </location>
</feature>
<evidence type="ECO:0000313" key="3">
    <source>
        <dbReference type="Proteomes" id="UP000007305"/>
    </source>
</evidence>
<dbReference type="Proteomes" id="UP000007305">
    <property type="component" value="Chromosome 3"/>
</dbReference>
<protein>
    <submittedName>
        <fullName evidence="2">Uncharacterized protein</fullName>
    </submittedName>
</protein>
<organism evidence="2 3">
    <name type="scientific">Zea mays</name>
    <name type="common">Maize</name>
    <dbReference type="NCBI Taxonomy" id="4577"/>
    <lineage>
        <taxon>Eukaryota</taxon>
        <taxon>Viridiplantae</taxon>
        <taxon>Streptophyta</taxon>
        <taxon>Embryophyta</taxon>
        <taxon>Tracheophyta</taxon>
        <taxon>Spermatophyta</taxon>
        <taxon>Magnoliopsida</taxon>
        <taxon>Liliopsida</taxon>
        <taxon>Poales</taxon>
        <taxon>Poaceae</taxon>
        <taxon>PACMAD clade</taxon>
        <taxon>Panicoideae</taxon>
        <taxon>Andropogonodae</taxon>
        <taxon>Andropogoneae</taxon>
        <taxon>Tripsacinae</taxon>
        <taxon>Zea</taxon>
    </lineage>
</organism>
<dbReference type="Gramene" id="Zm00001eb145750_T001">
    <property type="protein sequence ID" value="Zm00001eb145750_P001"/>
    <property type="gene ID" value="Zm00001eb145750"/>
</dbReference>
<reference evidence="2" key="2">
    <citation type="submission" date="2019-07" db="EMBL/GenBank/DDBJ databases">
        <authorList>
            <person name="Seetharam A."/>
            <person name="Woodhouse M."/>
            <person name="Cannon E."/>
        </authorList>
    </citation>
    <scope>NUCLEOTIDE SEQUENCE [LARGE SCALE GENOMIC DNA]</scope>
    <source>
        <strain evidence="2">cv. B73</strain>
    </source>
</reference>
<keyword evidence="3" id="KW-1185">Reference proteome</keyword>
<name>A0A804N9X3_MAIZE</name>
<feature type="compositionally biased region" description="Basic and acidic residues" evidence="1">
    <location>
        <begin position="12"/>
        <end position="37"/>
    </location>
</feature>
<evidence type="ECO:0000313" key="2">
    <source>
        <dbReference type="EnsemblPlants" id="Zm00001eb145750_P001"/>
    </source>
</evidence>